<name>A0A9C6XS10_FRAOC</name>
<gene>
    <name evidence="3" type="primary">LOC127750659</name>
</gene>
<dbReference type="AlphaFoldDB" id="A0A9C6XS10"/>
<organism evidence="2 3">
    <name type="scientific">Frankliniella occidentalis</name>
    <name type="common">Western flower thrips</name>
    <name type="synonym">Euthrips occidentalis</name>
    <dbReference type="NCBI Taxonomy" id="133901"/>
    <lineage>
        <taxon>Eukaryota</taxon>
        <taxon>Metazoa</taxon>
        <taxon>Ecdysozoa</taxon>
        <taxon>Arthropoda</taxon>
        <taxon>Hexapoda</taxon>
        <taxon>Insecta</taxon>
        <taxon>Pterygota</taxon>
        <taxon>Neoptera</taxon>
        <taxon>Paraneoptera</taxon>
        <taxon>Thysanoptera</taxon>
        <taxon>Terebrantia</taxon>
        <taxon>Thripoidea</taxon>
        <taxon>Thripidae</taxon>
        <taxon>Frankliniella</taxon>
    </lineage>
</organism>
<dbReference type="InterPro" id="IPR011010">
    <property type="entry name" value="DNA_brk_join_enz"/>
</dbReference>
<dbReference type="GO" id="GO:0003677">
    <property type="term" value="F:DNA binding"/>
    <property type="evidence" value="ECO:0007669"/>
    <property type="project" value="InterPro"/>
</dbReference>
<evidence type="ECO:0000256" key="1">
    <source>
        <dbReference type="SAM" id="MobiDB-lite"/>
    </source>
</evidence>
<proteinExistence type="predicted"/>
<evidence type="ECO:0000313" key="3">
    <source>
        <dbReference type="RefSeq" id="XP_052128835.1"/>
    </source>
</evidence>
<feature type="region of interest" description="Disordered" evidence="1">
    <location>
        <begin position="175"/>
        <end position="203"/>
    </location>
</feature>
<keyword evidence="2" id="KW-1185">Reference proteome</keyword>
<evidence type="ECO:0000313" key="2">
    <source>
        <dbReference type="Proteomes" id="UP000504606"/>
    </source>
</evidence>
<dbReference type="SUPFAM" id="SSF56349">
    <property type="entry name" value="DNA breaking-rejoining enzymes"/>
    <property type="match status" value="1"/>
</dbReference>
<dbReference type="RefSeq" id="XP_052128835.1">
    <property type="nucleotide sequence ID" value="XM_052272875.1"/>
</dbReference>
<protein>
    <submittedName>
        <fullName evidence="3">Uncharacterized protein LOC127750659</fullName>
    </submittedName>
</protein>
<reference evidence="3" key="1">
    <citation type="submission" date="2025-08" db="UniProtKB">
        <authorList>
            <consortium name="RefSeq"/>
        </authorList>
    </citation>
    <scope>IDENTIFICATION</scope>
    <source>
        <tissue evidence="3">Whole organism</tissue>
    </source>
</reference>
<dbReference type="GeneID" id="127750659"/>
<accession>A0A9C6XS10</accession>
<sequence>MSNIIVISSDEASDAECHVDPPSESYFSLANSLKPVSSSAPTRFVRATDLKPSVWQSDESKSFAAVTPVQPGTHLNKRTTEKQDSVSLCPVCFKRLCRPFRLRSHAESQHGIAQGSERLRKFLEASRRLTKRGVRKTTLRAVRRSLGHRLRLNKFALRGAVRALRGHMYSLGAEKKRDATKPGKTGKPRRSEVNHAVKSRSPKPKCRVPLLEDFKIVQLRAGISQATATSRALHVARFLEYARSRFGETDLTSVFENVDLPGDFVTFLRELPMQPITVAHICSSLNVFILECTSTRSLRDQVCHSTQKRRRLKDAAEVWRQLRKKCDAVANRERRLKLSGKPVDDKVPLRTLFSFLSESLEEIETSIDSLSAPNCKHLEPPCRIINAWVVLLCALAGKRLCEALALRVSEIRAAERRDLEFVVRIAGGKNANHSCTFLVLNSVSYRLLSKLADIRESQGQDFLLRTSTLGKPSNAILGPVWKRCSLEPFTVNDLRKIVESHKFLLAGTADSSAANAVIPMYLGHNTAVAAKFYTLKSAESIIAAHRLLNGLLFQIVVIQGLGEQVLEHSSKVMTKEELAKELESCWENAFLRVSPVTECTLNTVVSRLRERARIQLVKDTLESYRAWLRGPEVNSTSTVKDFLPSKLPFPLNDTDRQSLYCELQGSNVK</sequence>
<dbReference type="KEGG" id="foc:127750659"/>
<dbReference type="Proteomes" id="UP000504606">
    <property type="component" value="Unplaced"/>
</dbReference>